<evidence type="ECO:0000313" key="2">
    <source>
        <dbReference type="EMBL" id="GBO04355.1"/>
    </source>
</evidence>
<sequence length="118" mass="13119">MHLQSNKPLRFFLSRRRGIKLRSYGLSFHELHQQFALFLVVGTGRIEVARGLVSASVASRVMEVNSSRSKGRGSGQAASVRPFTRALPRDLTSHAPWEQGLTRTSDEARGKTGRWNAA</sequence>
<dbReference type="AlphaFoldDB" id="A0A4Y2TUQ7"/>
<feature type="region of interest" description="Disordered" evidence="1">
    <location>
        <begin position="64"/>
        <end position="118"/>
    </location>
</feature>
<protein>
    <submittedName>
        <fullName evidence="2">Uncharacterized protein</fullName>
    </submittedName>
</protein>
<keyword evidence="3" id="KW-1185">Reference proteome</keyword>
<accession>A0A4Y2TUQ7</accession>
<organism evidence="2 3">
    <name type="scientific">Araneus ventricosus</name>
    <name type="common">Orbweaver spider</name>
    <name type="synonym">Epeira ventricosa</name>
    <dbReference type="NCBI Taxonomy" id="182803"/>
    <lineage>
        <taxon>Eukaryota</taxon>
        <taxon>Metazoa</taxon>
        <taxon>Ecdysozoa</taxon>
        <taxon>Arthropoda</taxon>
        <taxon>Chelicerata</taxon>
        <taxon>Arachnida</taxon>
        <taxon>Araneae</taxon>
        <taxon>Araneomorphae</taxon>
        <taxon>Entelegynae</taxon>
        <taxon>Araneoidea</taxon>
        <taxon>Araneidae</taxon>
        <taxon>Araneus</taxon>
    </lineage>
</organism>
<dbReference type="EMBL" id="BGPR01031340">
    <property type="protein sequence ID" value="GBO04355.1"/>
    <property type="molecule type" value="Genomic_DNA"/>
</dbReference>
<evidence type="ECO:0000313" key="3">
    <source>
        <dbReference type="Proteomes" id="UP000499080"/>
    </source>
</evidence>
<dbReference type="Proteomes" id="UP000499080">
    <property type="component" value="Unassembled WGS sequence"/>
</dbReference>
<proteinExistence type="predicted"/>
<evidence type="ECO:0000256" key="1">
    <source>
        <dbReference type="SAM" id="MobiDB-lite"/>
    </source>
</evidence>
<name>A0A4Y2TUQ7_ARAVE</name>
<gene>
    <name evidence="2" type="ORF">AVEN_167853_1</name>
</gene>
<comment type="caution">
    <text evidence="2">The sequence shown here is derived from an EMBL/GenBank/DDBJ whole genome shotgun (WGS) entry which is preliminary data.</text>
</comment>
<reference evidence="2 3" key="1">
    <citation type="journal article" date="2019" name="Sci. Rep.">
        <title>Orb-weaving spider Araneus ventricosus genome elucidates the spidroin gene catalogue.</title>
        <authorList>
            <person name="Kono N."/>
            <person name="Nakamura H."/>
            <person name="Ohtoshi R."/>
            <person name="Moran D.A.P."/>
            <person name="Shinohara A."/>
            <person name="Yoshida Y."/>
            <person name="Fujiwara M."/>
            <person name="Mori M."/>
            <person name="Tomita M."/>
            <person name="Arakawa K."/>
        </authorList>
    </citation>
    <scope>NUCLEOTIDE SEQUENCE [LARGE SCALE GENOMIC DNA]</scope>
</reference>